<organism evidence="1 2">
    <name type="scientific">Bauhinia variegata</name>
    <name type="common">Purple orchid tree</name>
    <name type="synonym">Phanera variegata</name>
    <dbReference type="NCBI Taxonomy" id="167791"/>
    <lineage>
        <taxon>Eukaryota</taxon>
        <taxon>Viridiplantae</taxon>
        <taxon>Streptophyta</taxon>
        <taxon>Embryophyta</taxon>
        <taxon>Tracheophyta</taxon>
        <taxon>Spermatophyta</taxon>
        <taxon>Magnoliopsida</taxon>
        <taxon>eudicotyledons</taxon>
        <taxon>Gunneridae</taxon>
        <taxon>Pentapetalae</taxon>
        <taxon>rosids</taxon>
        <taxon>fabids</taxon>
        <taxon>Fabales</taxon>
        <taxon>Fabaceae</taxon>
        <taxon>Cercidoideae</taxon>
        <taxon>Cercideae</taxon>
        <taxon>Bauhiniinae</taxon>
        <taxon>Bauhinia</taxon>
    </lineage>
</organism>
<keyword evidence="2" id="KW-1185">Reference proteome</keyword>
<protein>
    <submittedName>
        <fullName evidence="1">Uncharacterized protein</fullName>
    </submittedName>
</protein>
<accession>A0ACB9Q4K9</accession>
<gene>
    <name evidence="1" type="ORF">L6164_004506</name>
</gene>
<evidence type="ECO:0000313" key="2">
    <source>
        <dbReference type="Proteomes" id="UP000828941"/>
    </source>
</evidence>
<comment type="caution">
    <text evidence="1">The sequence shown here is derived from an EMBL/GenBank/DDBJ whole genome shotgun (WGS) entry which is preliminary data.</text>
</comment>
<sequence length="286" mass="33062">MGTTFEHSVGAEIISTDNFTENQNTDNTKAFRLDGSEFTPGMQDSKSNGHVQRLSKESIGMAFPSDARHKLNRVLVTLQPRLATAKTDVEDLIARSDQEVTARQFLMIKVKDLEVELETTQLNCKENMHRAVLTEKARFTQMQWDMEELRRKCREVEMKLKFEQENKMLQHELDAAIEQLENLQKHHDDFEMKSKKDVKLLIEEARSLRDSQLEMKQAATWQSDERKIKCRDNRIVGLLLAEAQLLAQDIENAVIAMLTRILVDNARLRKQINSIIRRALNANIKS</sequence>
<evidence type="ECO:0000313" key="1">
    <source>
        <dbReference type="EMBL" id="KAI4355763.1"/>
    </source>
</evidence>
<dbReference type="EMBL" id="CM039427">
    <property type="protein sequence ID" value="KAI4355763.1"/>
    <property type="molecule type" value="Genomic_DNA"/>
</dbReference>
<reference evidence="1 2" key="1">
    <citation type="journal article" date="2022" name="DNA Res.">
        <title>Chromosomal-level genome assembly of the orchid tree Bauhinia variegata (Leguminosae; Cercidoideae) supports the allotetraploid origin hypothesis of Bauhinia.</title>
        <authorList>
            <person name="Zhong Y."/>
            <person name="Chen Y."/>
            <person name="Zheng D."/>
            <person name="Pang J."/>
            <person name="Liu Y."/>
            <person name="Luo S."/>
            <person name="Meng S."/>
            <person name="Qian L."/>
            <person name="Wei D."/>
            <person name="Dai S."/>
            <person name="Zhou R."/>
        </authorList>
    </citation>
    <scope>NUCLEOTIDE SEQUENCE [LARGE SCALE GENOMIC DNA]</scope>
    <source>
        <strain evidence="1">BV-YZ2020</strain>
    </source>
</reference>
<name>A0ACB9Q4K9_BAUVA</name>
<dbReference type="Proteomes" id="UP000828941">
    <property type="component" value="Chromosome 2"/>
</dbReference>
<proteinExistence type="predicted"/>